<reference evidence="5" key="1">
    <citation type="submission" date="2020-05" db="EMBL/GenBank/DDBJ databases">
        <title>Phylogenomic resolution of chytrid fungi.</title>
        <authorList>
            <person name="Stajich J.E."/>
            <person name="Amses K."/>
            <person name="Simmons R."/>
            <person name="Seto K."/>
            <person name="Myers J."/>
            <person name="Bonds A."/>
            <person name="Quandt C.A."/>
            <person name="Barry K."/>
            <person name="Liu P."/>
            <person name="Grigoriev I."/>
            <person name="Longcore J.E."/>
            <person name="James T.Y."/>
        </authorList>
    </citation>
    <scope>NUCLEOTIDE SEQUENCE</scope>
    <source>
        <strain evidence="5">JEL0513</strain>
    </source>
</reference>
<sequence length="608" mass="68396">MEEQIVALLSAFFSEANLTVDIYLAALVRSNECTVLNCFILGIPISLFESSIRLGKLAFDEVIVAKVVRQKIPILEVSEDGKCIRLASKSNSNYSENDQRMFYIEHLPQNASVSSLIARVKNVEKIHLPLTTIIHQFSLLSKKSFQISSLVSDSSPLLSLLDYNVSPPETAANINIKLPSFVFVSVLDMKSVTSSCDIFNSADTGSQWKKLFLGDYENTVVHIKKQIYTDSNEAINNLDSDEWNYIRVMPMSEWRTKMTEYKNLLVSRRVELEQAMASRSGMHDSASYESGVVVSYTGVHEATSRKNLKGYARFKNAKDASMAAFYFSKQNIVQIHANDIGTLITSTEQLMKLKASFKKQNQKSSYIDIDDDNGWNDWRVNEDDENKSKDATEYQTYGIRLVVLQGQEESDYWDAIYEKQEEVCYSASMNSRKYEQGSTVPHYEKKYEKQLDFPSSSKKLSAHPSRSRLDMSSNQTTNSKAIHHQQSSSFSSISAEKKIHVRFDISSVNQNDPVPKKSEFNSKPTNAKSAKQRKLNESIEKVDTPRNSNLAAAVTNVSGTKSDNSDEISDDDGVINSTTDGVKKRKRKNRRRGKGGGGGTNTKKELEI</sequence>
<dbReference type="PROSITE" id="PS50961">
    <property type="entry name" value="HTH_LA"/>
    <property type="match status" value="1"/>
</dbReference>
<dbReference type="AlphaFoldDB" id="A0AAD5XGY0"/>
<feature type="compositionally biased region" description="Polar residues" evidence="3">
    <location>
        <begin position="545"/>
        <end position="562"/>
    </location>
</feature>
<evidence type="ECO:0000256" key="2">
    <source>
        <dbReference type="PROSITE-ProRule" id="PRU00332"/>
    </source>
</evidence>
<feature type="domain" description="HTH La-type RNA-binding" evidence="4">
    <location>
        <begin position="1"/>
        <end position="95"/>
    </location>
</feature>
<feature type="compositionally biased region" description="Basic residues" evidence="3">
    <location>
        <begin position="583"/>
        <end position="594"/>
    </location>
</feature>
<keyword evidence="6" id="KW-1185">Reference proteome</keyword>
<keyword evidence="1 2" id="KW-0694">RNA-binding</keyword>
<name>A0AAD5XGY0_9FUNG</name>
<evidence type="ECO:0000256" key="3">
    <source>
        <dbReference type="SAM" id="MobiDB-lite"/>
    </source>
</evidence>
<proteinExistence type="predicted"/>
<accession>A0AAD5XGY0</accession>
<evidence type="ECO:0000256" key="1">
    <source>
        <dbReference type="ARBA" id="ARBA00022884"/>
    </source>
</evidence>
<feature type="compositionally biased region" description="Low complexity" evidence="3">
    <location>
        <begin position="484"/>
        <end position="494"/>
    </location>
</feature>
<comment type="caution">
    <text evidence="5">The sequence shown here is derived from an EMBL/GenBank/DDBJ whole genome shotgun (WGS) entry which is preliminary data.</text>
</comment>
<evidence type="ECO:0000313" key="6">
    <source>
        <dbReference type="Proteomes" id="UP001211907"/>
    </source>
</evidence>
<evidence type="ECO:0000313" key="5">
    <source>
        <dbReference type="EMBL" id="KAJ3125126.1"/>
    </source>
</evidence>
<feature type="compositionally biased region" description="Polar residues" evidence="3">
    <location>
        <begin position="470"/>
        <end position="480"/>
    </location>
</feature>
<dbReference type="EMBL" id="JADGJH010000629">
    <property type="protein sequence ID" value="KAJ3125126.1"/>
    <property type="molecule type" value="Genomic_DNA"/>
</dbReference>
<gene>
    <name evidence="5" type="ORF">HK100_010966</name>
</gene>
<evidence type="ECO:0000259" key="4">
    <source>
        <dbReference type="PROSITE" id="PS50961"/>
    </source>
</evidence>
<feature type="compositionally biased region" description="Basic and acidic residues" evidence="3">
    <location>
        <begin position="534"/>
        <end position="544"/>
    </location>
</feature>
<protein>
    <recommendedName>
        <fullName evidence="4">HTH La-type RNA-binding domain-containing protein</fullName>
    </recommendedName>
</protein>
<dbReference type="GO" id="GO:0003723">
    <property type="term" value="F:RNA binding"/>
    <property type="evidence" value="ECO:0007669"/>
    <property type="project" value="UniProtKB-UniRule"/>
</dbReference>
<organism evidence="5 6">
    <name type="scientific">Physocladia obscura</name>
    <dbReference type="NCBI Taxonomy" id="109957"/>
    <lineage>
        <taxon>Eukaryota</taxon>
        <taxon>Fungi</taxon>
        <taxon>Fungi incertae sedis</taxon>
        <taxon>Chytridiomycota</taxon>
        <taxon>Chytridiomycota incertae sedis</taxon>
        <taxon>Chytridiomycetes</taxon>
        <taxon>Chytridiales</taxon>
        <taxon>Chytriomycetaceae</taxon>
        <taxon>Physocladia</taxon>
    </lineage>
</organism>
<feature type="region of interest" description="Disordered" evidence="3">
    <location>
        <begin position="451"/>
        <end position="608"/>
    </location>
</feature>
<dbReference type="InterPro" id="IPR006630">
    <property type="entry name" value="La_HTH"/>
</dbReference>
<dbReference type="Proteomes" id="UP001211907">
    <property type="component" value="Unassembled WGS sequence"/>
</dbReference>
<dbReference type="InterPro" id="IPR036388">
    <property type="entry name" value="WH-like_DNA-bd_sf"/>
</dbReference>
<dbReference type="Gene3D" id="1.10.10.10">
    <property type="entry name" value="Winged helix-like DNA-binding domain superfamily/Winged helix DNA-binding domain"/>
    <property type="match status" value="1"/>
</dbReference>